<dbReference type="PROSITE" id="PS50878">
    <property type="entry name" value="RT_POL"/>
    <property type="match status" value="1"/>
</dbReference>
<dbReference type="InterPro" id="IPR001584">
    <property type="entry name" value="Integrase_cat-core"/>
</dbReference>
<evidence type="ECO:0000256" key="10">
    <source>
        <dbReference type="ARBA" id="ARBA00023172"/>
    </source>
</evidence>
<name>A0A6A3SH75_9STRA</name>
<gene>
    <name evidence="16" type="ORF">PF006_g19300</name>
</gene>
<dbReference type="CDD" id="cd01647">
    <property type="entry name" value="RT_LTR"/>
    <property type="match status" value="1"/>
</dbReference>
<dbReference type="Gene3D" id="3.30.420.10">
    <property type="entry name" value="Ribonuclease H-like superfamily/Ribonuclease H"/>
    <property type="match status" value="1"/>
</dbReference>
<dbReference type="Pfam" id="PF00078">
    <property type="entry name" value="RVT_1"/>
    <property type="match status" value="1"/>
</dbReference>
<dbReference type="InterPro" id="IPR023780">
    <property type="entry name" value="Chromo_domain"/>
</dbReference>
<dbReference type="InterPro" id="IPR016197">
    <property type="entry name" value="Chromo-like_dom_sf"/>
</dbReference>
<dbReference type="SUPFAM" id="SSF53098">
    <property type="entry name" value="Ribonuclease H-like"/>
    <property type="match status" value="1"/>
</dbReference>
<feature type="compositionally biased region" description="Polar residues" evidence="12">
    <location>
        <begin position="980"/>
        <end position="992"/>
    </location>
</feature>
<dbReference type="InterPro" id="IPR050951">
    <property type="entry name" value="Retrovirus_Pol_polyprotein"/>
</dbReference>
<dbReference type="InterPro" id="IPR041588">
    <property type="entry name" value="Integrase_H2C2"/>
</dbReference>
<evidence type="ECO:0000256" key="9">
    <source>
        <dbReference type="ARBA" id="ARBA00023125"/>
    </source>
</evidence>
<dbReference type="InterPro" id="IPR041577">
    <property type="entry name" value="RT_RNaseH_2"/>
</dbReference>
<evidence type="ECO:0000313" key="17">
    <source>
        <dbReference type="Proteomes" id="UP000440732"/>
    </source>
</evidence>
<organism evidence="16 17">
    <name type="scientific">Phytophthora fragariae</name>
    <dbReference type="NCBI Taxonomy" id="53985"/>
    <lineage>
        <taxon>Eukaryota</taxon>
        <taxon>Sar</taxon>
        <taxon>Stramenopiles</taxon>
        <taxon>Oomycota</taxon>
        <taxon>Peronosporomycetes</taxon>
        <taxon>Peronosporales</taxon>
        <taxon>Peronosporaceae</taxon>
        <taxon>Phytophthora</taxon>
    </lineage>
</organism>
<dbReference type="Gene3D" id="1.10.340.70">
    <property type="match status" value="1"/>
</dbReference>
<protein>
    <recommendedName>
        <fullName evidence="18">Transposon Tf2-6 polyprotein</fullName>
    </recommendedName>
</protein>
<dbReference type="GO" id="GO:0003887">
    <property type="term" value="F:DNA-directed DNA polymerase activity"/>
    <property type="evidence" value="ECO:0007669"/>
    <property type="project" value="UniProtKB-KW"/>
</dbReference>
<feature type="compositionally biased region" description="Low complexity" evidence="12">
    <location>
        <begin position="1032"/>
        <end position="1057"/>
    </location>
</feature>
<dbReference type="Gene3D" id="3.10.10.10">
    <property type="entry name" value="HIV Type 1 Reverse Transcriptase, subunit A, domain 1"/>
    <property type="match status" value="1"/>
</dbReference>
<dbReference type="GO" id="GO:0006508">
    <property type="term" value="P:proteolysis"/>
    <property type="evidence" value="ECO:0007669"/>
    <property type="project" value="UniProtKB-KW"/>
</dbReference>
<feature type="domain" description="Reverse transcriptase" evidence="14">
    <location>
        <begin position="120"/>
        <end position="305"/>
    </location>
</feature>
<keyword evidence="10" id="KW-0233">DNA recombination</keyword>
<feature type="compositionally biased region" description="Pro residues" evidence="12">
    <location>
        <begin position="1136"/>
        <end position="1148"/>
    </location>
</feature>
<dbReference type="GO" id="GO:0003677">
    <property type="term" value="F:DNA binding"/>
    <property type="evidence" value="ECO:0007669"/>
    <property type="project" value="UniProtKB-KW"/>
</dbReference>
<dbReference type="Proteomes" id="UP000440732">
    <property type="component" value="Unassembled WGS sequence"/>
</dbReference>
<dbReference type="InterPro" id="IPR000953">
    <property type="entry name" value="Chromo/chromo_shadow_dom"/>
</dbReference>
<dbReference type="InterPro" id="IPR043128">
    <property type="entry name" value="Rev_trsase/Diguanyl_cyclase"/>
</dbReference>
<feature type="compositionally biased region" description="Basic and acidic residues" evidence="12">
    <location>
        <begin position="995"/>
        <end position="1007"/>
    </location>
</feature>
<sequence length="1214" mass="135092">MDSLKAGELAEVVLLRPEGSSLELNSSSVMDPEVLEDERTTKRQTRYGAAILKDPSDPYYALLKEFRMSLATTPPSVLPPDRSVRHEIDLVPGAKYCTTRQWPLPKEQFGVIDAFFAAKHAAGMVRESKSPHSSPTFCVCKHNGKWRMVHAFNKLNAATIPASTPIPRKDVLQNNMAGCTIFSALDMVDGYYQLLMRQLDIPLTAVSTPSGMLWEWLVMPQGLSNAPATFNRLVTQLFRPMRQFVQTYFDDIFVHTRASEGKTAVEAHLGHLREVLLCMRENRLYANINKCIFGAEEIPFLGCFLGKDGVREDPEKVCAIAQWQVDLRKWLDLANYLNKYSANYAEMARPLTNLLKKDVVWSWTSEAQQAFEAIKSSLQSAPILALPNEERPFSMVCDASDFAIGCALLQVDAECRERVVSFQSRQLKAAEKNYPVHDKELLAMKYALVKFRVHLLGQIPFVIYTDNASLSTATSSPHLSQRMARWLSFFAEYNFTVEYKPGKQNVLADVLYRRPDYELAHLAYLESPLYELIREAYADDDDLAGLVEALSAPNKAVELTARQRSRLHRYSVVEGLLYYQVDEGDEPRIVVPNDEDLRHHVLYEAHDAPLSGHLWREKTYTSVARNFWWSHIYKWVRKYVQTCETCQRVKPAPSASAPLMSLPVPADGWRSVSMDFIFELPADARSHTSILVFVCRFSKMVRLAAVRKSVTAPQAAQFFVDNVFRNHGLPEAIVSDRDPRFVSHFWQHLFCLFGTRLDMSTADHPQTDGQTERVNRGLEDILRSVCAAEPTKWSTLLPQVEFALNNAVHSSTGFTPFYVYGLRHPRTPLTLPPASSLGGGEANAEDPRGLNGLRTSVKRNLLSFIETGEAVRHRVRDALAAAQDIQKEQSDRQGRKNTQVFKLGDQVLLNAKNLPTQAVSAVGSTKLRPRFVGPFTVIGVHGHAYMLDLPSSMATDPTFYVDLLKPYRPAGAVDPEEPTESPSTGGRCSPSSERALLREAGQGREQDPEQGPLRGVPLGPPSSPRGHTGYESSPGAAPRPGAPTRRSSRLASTRSASGQPRRPAAEAYPTRGHAGSPSPGGHFGASPGGPPHLGREREAPPTRSAGHPGVADRTQQRVEGPPGQGVSQSGDAERPGPTPLPLRAPPPLLGNEGVIYYHREKLLKRRGRSGQYQYLVKWRGYPSSRNLWEPGARLEEDCADLVASFESAHGPGRR</sequence>
<evidence type="ECO:0000256" key="1">
    <source>
        <dbReference type="ARBA" id="ARBA00022670"/>
    </source>
</evidence>
<dbReference type="PROSITE" id="PS50994">
    <property type="entry name" value="INTEGRASE"/>
    <property type="match status" value="1"/>
</dbReference>
<keyword evidence="5" id="KW-0460">Magnesium</keyword>
<evidence type="ECO:0000256" key="8">
    <source>
        <dbReference type="ARBA" id="ARBA00022932"/>
    </source>
</evidence>
<keyword evidence="8" id="KW-0808">Transferase</keyword>
<keyword evidence="2" id="KW-0479">Metal-binding</keyword>
<evidence type="ECO:0000256" key="5">
    <source>
        <dbReference type="ARBA" id="ARBA00022842"/>
    </source>
</evidence>
<dbReference type="InterPro" id="IPR000477">
    <property type="entry name" value="RT_dom"/>
</dbReference>
<keyword evidence="1" id="KW-0645">Protease</keyword>
<evidence type="ECO:0000259" key="13">
    <source>
        <dbReference type="PROSITE" id="PS50013"/>
    </source>
</evidence>
<feature type="region of interest" description="Disordered" evidence="12">
    <location>
        <begin position="971"/>
        <end position="1150"/>
    </location>
</feature>
<dbReference type="PROSITE" id="PS50013">
    <property type="entry name" value="CHROMO_2"/>
    <property type="match status" value="1"/>
</dbReference>
<evidence type="ECO:0000256" key="11">
    <source>
        <dbReference type="ARBA" id="ARBA00023268"/>
    </source>
</evidence>
<accession>A0A6A3SH75</accession>
<evidence type="ECO:0000313" key="16">
    <source>
        <dbReference type="EMBL" id="KAE9115402.1"/>
    </source>
</evidence>
<dbReference type="InterPro" id="IPR056924">
    <property type="entry name" value="SH3_Tf2-1"/>
</dbReference>
<proteinExistence type="predicted"/>
<evidence type="ECO:0000259" key="15">
    <source>
        <dbReference type="PROSITE" id="PS50994"/>
    </source>
</evidence>
<keyword evidence="3" id="KW-0064">Aspartyl protease</keyword>
<dbReference type="Pfam" id="PF24626">
    <property type="entry name" value="SH3_Tf2-1"/>
    <property type="match status" value="1"/>
</dbReference>
<dbReference type="Pfam" id="PF17921">
    <property type="entry name" value="Integrase_H2C2"/>
    <property type="match status" value="1"/>
</dbReference>
<dbReference type="PANTHER" id="PTHR37984">
    <property type="entry name" value="PROTEIN CBG26694"/>
    <property type="match status" value="1"/>
</dbReference>
<dbReference type="SMART" id="SM00298">
    <property type="entry name" value="CHROMO"/>
    <property type="match status" value="1"/>
</dbReference>
<dbReference type="FunFam" id="1.10.340.70:FF:000001">
    <property type="entry name" value="Retrovirus-related Pol polyprotein from transposon gypsy-like Protein"/>
    <property type="match status" value="1"/>
</dbReference>
<dbReference type="InterPro" id="IPR036397">
    <property type="entry name" value="RNaseH_sf"/>
</dbReference>
<dbReference type="Gene3D" id="2.40.50.40">
    <property type="match status" value="1"/>
</dbReference>
<feature type="domain" description="Chromo" evidence="13">
    <location>
        <begin position="1157"/>
        <end position="1214"/>
    </location>
</feature>
<dbReference type="Pfam" id="PF17919">
    <property type="entry name" value="RT_RNaseH_2"/>
    <property type="match status" value="1"/>
</dbReference>
<feature type="domain" description="Integrase catalytic" evidence="15">
    <location>
        <begin position="661"/>
        <end position="824"/>
    </location>
</feature>
<dbReference type="InterPro" id="IPR043502">
    <property type="entry name" value="DNA/RNA_pol_sf"/>
</dbReference>
<dbReference type="EMBL" id="QXGA01001578">
    <property type="protein sequence ID" value="KAE9115402.1"/>
    <property type="molecule type" value="Genomic_DNA"/>
</dbReference>
<dbReference type="Gene3D" id="3.30.70.270">
    <property type="match status" value="2"/>
</dbReference>
<dbReference type="GO" id="GO:0006310">
    <property type="term" value="P:DNA recombination"/>
    <property type="evidence" value="ECO:0007669"/>
    <property type="project" value="UniProtKB-KW"/>
</dbReference>
<evidence type="ECO:0000256" key="6">
    <source>
        <dbReference type="ARBA" id="ARBA00022908"/>
    </source>
</evidence>
<keyword evidence="4" id="KW-0378">Hydrolase</keyword>
<keyword evidence="8" id="KW-0239">DNA-directed DNA polymerase</keyword>
<dbReference type="Pfam" id="PF00385">
    <property type="entry name" value="Chromo"/>
    <property type="match status" value="1"/>
</dbReference>
<keyword evidence="11" id="KW-0511">Multifunctional enzyme</keyword>
<keyword evidence="6" id="KW-0229">DNA integration</keyword>
<evidence type="ECO:0000256" key="12">
    <source>
        <dbReference type="SAM" id="MobiDB-lite"/>
    </source>
</evidence>
<dbReference type="FunFam" id="3.30.70.270:FF:000020">
    <property type="entry name" value="Transposon Tf2-6 polyprotein-like Protein"/>
    <property type="match status" value="1"/>
</dbReference>
<evidence type="ECO:0000256" key="2">
    <source>
        <dbReference type="ARBA" id="ARBA00022723"/>
    </source>
</evidence>
<dbReference type="PANTHER" id="PTHR37984:SF5">
    <property type="entry name" value="PROTEIN NYNRIN-LIKE"/>
    <property type="match status" value="1"/>
</dbReference>
<dbReference type="GO" id="GO:0046872">
    <property type="term" value="F:metal ion binding"/>
    <property type="evidence" value="ECO:0007669"/>
    <property type="project" value="UniProtKB-KW"/>
</dbReference>
<reference evidence="16 17" key="1">
    <citation type="submission" date="2018-08" db="EMBL/GenBank/DDBJ databases">
        <title>Genomic investigation of the strawberry pathogen Phytophthora fragariae indicates pathogenicity is determined by transcriptional variation in three key races.</title>
        <authorList>
            <person name="Adams T.M."/>
            <person name="Armitage A.D."/>
            <person name="Sobczyk M.K."/>
            <person name="Bates H.J."/>
            <person name="Dunwell J.M."/>
            <person name="Nellist C.F."/>
            <person name="Harrison R.J."/>
        </authorList>
    </citation>
    <scope>NUCLEOTIDE SEQUENCE [LARGE SCALE GENOMIC DNA]</scope>
    <source>
        <strain evidence="16 17">NOV-5</strain>
    </source>
</reference>
<comment type="caution">
    <text evidence="16">The sequence shown here is derived from an EMBL/GenBank/DDBJ whole genome shotgun (WGS) entry which is preliminary data.</text>
</comment>
<evidence type="ECO:0000259" key="14">
    <source>
        <dbReference type="PROSITE" id="PS50878"/>
    </source>
</evidence>
<dbReference type="CDD" id="cd09274">
    <property type="entry name" value="RNase_HI_RT_Ty3"/>
    <property type="match status" value="1"/>
</dbReference>
<dbReference type="InterPro" id="IPR012337">
    <property type="entry name" value="RNaseH-like_sf"/>
</dbReference>
<evidence type="ECO:0000256" key="7">
    <source>
        <dbReference type="ARBA" id="ARBA00022918"/>
    </source>
</evidence>
<keyword evidence="8" id="KW-0548">Nucleotidyltransferase</keyword>
<dbReference type="GO" id="GO:0003964">
    <property type="term" value="F:RNA-directed DNA polymerase activity"/>
    <property type="evidence" value="ECO:0007669"/>
    <property type="project" value="UniProtKB-KW"/>
</dbReference>
<evidence type="ECO:0008006" key="18">
    <source>
        <dbReference type="Google" id="ProtNLM"/>
    </source>
</evidence>
<dbReference type="GO" id="GO:0015074">
    <property type="term" value="P:DNA integration"/>
    <property type="evidence" value="ECO:0007669"/>
    <property type="project" value="UniProtKB-KW"/>
</dbReference>
<keyword evidence="7" id="KW-0695">RNA-directed DNA polymerase</keyword>
<dbReference type="GO" id="GO:0004190">
    <property type="term" value="F:aspartic-type endopeptidase activity"/>
    <property type="evidence" value="ECO:0007669"/>
    <property type="project" value="UniProtKB-KW"/>
</dbReference>
<dbReference type="AlphaFoldDB" id="A0A6A3SH75"/>
<dbReference type="SUPFAM" id="SSF54160">
    <property type="entry name" value="Chromo domain-like"/>
    <property type="match status" value="1"/>
</dbReference>
<keyword evidence="9" id="KW-0238">DNA-binding</keyword>
<dbReference type="SUPFAM" id="SSF56672">
    <property type="entry name" value="DNA/RNA polymerases"/>
    <property type="match status" value="1"/>
</dbReference>
<evidence type="ECO:0000256" key="4">
    <source>
        <dbReference type="ARBA" id="ARBA00022801"/>
    </source>
</evidence>
<evidence type="ECO:0000256" key="3">
    <source>
        <dbReference type="ARBA" id="ARBA00022750"/>
    </source>
</evidence>